<keyword evidence="5" id="KW-0862">Zinc</keyword>
<keyword evidence="10" id="KW-1185">Reference proteome</keyword>
<dbReference type="InterPro" id="IPR051845">
    <property type="entry name" value="Znf385"/>
</dbReference>
<dbReference type="InterPro" id="IPR003604">
    <property type="entry name" value="Matrin/U1-like-C_Znf_C2H2"/>
</dbReference>
<feature type="compositionally biased region" description="Polar residues" evidence="7">
    <location>
        <begin position="64"/>
        <end position="75"/>
    </location>
</feature>
<comment type="subcellular location">
    <subcellularLocation>
        <location evidence="1">Nucleus</location>
    </subcellularLocation>
</comment>
<name>A0AAE0R618_9TELE</name>
<dbReference type="Gene3D" id="3.30.160.60">
    <property type="entry name" value="Classic Zinc Finger"/>
    <property type="match status" value="1"/>
</dbReference>
<feature type="region of interest" description="Disordered" evidence="7">
    <location>
        <begin position="104"/>
        <end position="133"/>
    </location>
</feature>
<keyword evidence="4" id="KW-0863">Zinc-finger</keyword>
<keyword evidence="3" id="KW-0677">Repeat</keyword>
<feature type="domain" description="U1-type" evidence="8">
    <location>
        <begin position="138"/>
        <end position="172"/>
    </location>
</feature>
<dbReference type="Proteomes" id="UP001274896">
    <property type="component" value="Unassembled WGS sequence"/>
</dbReference>
<evidence type="ECO:0000256" key="6">
    <source>
        <dbReference type="ARBA" id="ARBA00023242"/>
    </source>
</evidence>
<evidence type="ECO:0000256" key="2">
    <source>
        <dbReference type="ARBA" id="ARBA00022723"/>
    </source>
</evidence>
<evidence type="ECO:0000256" key="4">
    <source>
        <dbReference type="ARBA" id="ARBA00022771"/>
    </source>
</evidence>
<dbReference type="AlphaFoldDB" id="A0AAE0R618"/>
<feature type="region of interest" description="Disordered" evidence="7">
    <location>
        <begin position="1"/>
        <end position="91"/>
    </location>
</feature>
<sequence length="317" mass="33557">MRSQAEAHYRGSKHAKKLKAQESTKTKQKGGAGSDNCTKPISTGPAPAPASVSIPAPSPTSSAMVTDSTSDQSAENIVEPPSAPKAPASPRFLMPASPLVSGTCKLSPVPSSSLAEHKASPKPSQAEPSAESEEEKAKKLLYCSLCKVAVNSLSQLEAHNTGSKHKTMLEARNGAGPIKAYPRPGSKLKMQANVLKGSGLQNKTFHCEICDVHHISSRRHKDRVAGKPLKPKYSPYNKQQRSSSSLAAKLALQKDLVKPISPAFISTPFSSTTIPSISLHPRPNTSIFQTPALPASFLRGAPGPIRPSSSSILFTPY</sequence>
<dbReference type="SMART" id="SM00451">
    <property type="entry name" value="ZnF_U1"/>
    <property type="match status" value="1"/>
</dbReference>
<dbReference type="PANTHER" id="PTHR23067:SF8">
    <property type="entry name" value="ZINC FINGER PROTEIN 385B"/>
    <property type="match status" value="1"/>
</dbReference>
<organism evidence="9 10">
    <name type="scientific">Hemibagrus guttatus</name>
    <dbReference type="NCBI Taxonomy" id="175788"/>
    <lineage>
        <taxon>Eukaryota</taxon>
        <taxon>Metazoa</taxon>
        <taxon>Chordata</taxon>
        <taxon>Craniata</taxon>
        <taxon>Vertebrata</taxon>
        <taxon>Euteleostomi</taxon>
        <taxon>Actinopterygii</taxon>
        <taxon>Neopterygii</taxon>
        <taxon>Teleostei</taxon>
        <taxon>Ostariophysi</taxon>
        <taxon>Siluriformes</taxon>
        <taxon>Bagridae</taxon>
        <taxon>Hemibagrus</taxon>
    </lineage>
</organism>
<proteinExistence type="predicted"/>
<evidence type="ECO:0000256" key="7">
    <source>
        <dbReference type="SAM" id="MobiDB-lite"/>
    </source>
</evidence>
<dbReference type="GO" id="GO:0005634">
    <property type="term" value="C:nucleus"/>
    <property type="evidence" value="ECO:0007669"/>
    <property type="project" value="UniProtKB-SubCell"/>
</dbReference>
<feature type="region of interest" description="Disordered" evidence="7">
    <location>
        <begin position="218"/>
        <end position="241"/>
    </location>
</feature>
<gene>
    <name evidence="9" type="ORF">QTP70_012288</name>
</gene>
<dbReference type="PANTHER" id="PTHR23067">
    <property type="entry name" value="DOUBLE-STRANDED RNA-BINDING ZINC FINGER PROTEIN"/>
    <property type="match status" value="1"/>
</dbReference>
<feature type="compositionally biased region" description="Low complexity" evidence="7">
    <location>
        <begin position="49"/>
        <end position="63"/>
    </location>
</feature>
<dbReference type="SUPFAM" id="SSF57667">
    <property type="entry name" value="beta-beta-alpha zinc fingers"/>
    <property type="match status" value="2"/>
</dbReference>
<keyword evidence="6" id="KW-0539">Nucleus</keyword>
<evidence type="ECO:0000313" key="10">
    <source>
        <dbReference type="Proteomes" id="UP001274896"/>
    </source>
</evidence>
<dbReference type="GO" id="GO:0003676">
    <property type="term" value="F:nucleic acid binding"/>
    <property type="evidence" value="ECO:0007669"/>
    <property type="project" value="InterPro"/>
</dbReference>
<dbReference type="EMBL" id="JAUCMX010000006">
    <property type="protein sequence ID" value="KAK3543184.1"/>
    <property type="molecule type" value="Genomic_DNA"/>
</dbReference>
<keyword evidence="2" id="KW-0479">Metal-binding</keyword>
<evidence type="ECO:0000313" key="9">
    <source>
        <dbReference type="EMBL" id="KAK3543184.1"/>
    </source>
</evidence>
<dbReference type="InterPro" id="IPR013087">
    <property type="entry name" value="Znf_C2H2_type"/>
</dbReference>
<protein>
    <recommendedName>
        <fullName evidence="8">U1-type domain-containing protein</fullName>
    </recommendedName>
</protein>
<comment type="caution">
    <text evidence="9">The sequence shown here is derived from an EMBL/GenBank/DDBJ whole genome shotgun (WGS) entry which is preliminary data.</text>
</comment>
<dbReference type="InterPro" id="IPR036236">
    <property type="entry name" value="Znf_C2H2_sf"/>
</dbReference>
<dbReference type="GO" id="GO:0008270">
    <property type="term" value="F:zinc ion binding"/>
    <property type="evidence" value="ECO:0007669"/>
    <property type="project" value="UniProtKB-KW"/>
</dbReference>
<evidence type="ECO:0000256" key="3">
    <source>
        <dbReference type="ARBA" id="ARBA00022737"/>
    </source>
</evidence>
<reference evidence="9" key="1">
    <citation type="submission" date="2023-06" db="EMBL/GenBank/DDBJ databases">
        <title>Male Hemibagrus guttatus genome.</title>
        <authorList>
            <person name="Bian C."/>
        </authorList>
    </citation>
    <scope>NUCLEOTIDE SEQUENCE</scope>
    <source>
        <strain evidence="9">Male_cb2023</strain>
        <tissue evidence="9">Muscle</tissue>
    </source>
</reference>
<dbReference type="FunFam" id="3.30.160.60:FF:000983">
    <property type="entry name" value="zinc finger protein 385B isoform X1"/>
    <property type="match status" value="1"/>
</dbReference>
<evidence type="ECO:0000256" key="5">
    <source>
        <dbReference type="ARBA" id="ARBA00022833"/>
    </source>
</evidence>
<accession>A0AAE0R618</accession>
<evidence type="ECO:0000259" key="8">
    <source>
        <dbReference type="SMART" id="SM00451"/>
    </source>
</evidence>
<evidence type="ECO:0000256" key="1">
    <source>
        <dbReference type="ARBA" id="ARBA00004123"/>
    </source>
</evidence>
<dbReference type="Pfam" id="PF12874">
    <property type="entry name" value="zf-met"/>
    <property type="match status" value="1"/>
</dbReference>